<reference evidence="1 2" key="1">
    <citation type="journal article" date="2019" name="Emerg. Microbes Infect.">
        <title>Comprehensive subspecies identification of 175 nontuberculous mycobacteria species based on 7547 genomic profiles.</title>
        <authorList>
            <person name="Matsumoto Y."/>
            <person name="Kinjo T."/>
            <person name="Motooka D."/>
            <person name="Nabeya D."/>
            <person name="Jung N."/>
            <person name="Uechi K."/>
            <person name="Horii T."/>
            <person name="Iida T."/>
            <person name="Fujita J."/>
            <person name="Nakamura S."/>
        </authorList>
    </citation>
    <scope>NUCLEOTIDE SEQUENCE [LARGE SCALE GENOMIC DNA]</scope>
    <source>
        <strain evidence="1 2">JCM 17423</strain>
    </source>
</reference>
<dbReference type="Proteomes" id="UP000466607">
    <property type="component" value="Chromosome"/>
</dbReference>
<protein>
    <recommendedName>
        <fullName evidence="3">Nitroreductase</fullName>
    </recommendedName>
</protein>
<dbReference type="NCBIfam" id="TIGR00026">
    <property type="entry name" value="hi_GC_TIGR00026"/>
    <property type="match status" value="1"/>
</dbReference>
<dbReference type="Gene3D" id="2.30.110.10">
    <property type="entry name" value="Electron Transport, Fmn-binding Protein, Chain A"/>
    <property type="match status" value="1"/>
</dbReference>
<evidence type="ECO:0008006" key="3">
    <source>
        <dbReference type="Google" id="ProtNLM"/>
    </source>
</evidence>
<dbReference type="InterPro" id="IPR004378">
    <property type="entry name" value="F420H2_quin_Rdtase"/>
</dbReference>
<sequence>MSQSRPNRIGAVVSELPKMFPEWLDRLQVKYFNPVIRPLAGRVPGLALFKHTGRSSGRRYETPVTAYRKGNEVAIVLGHGMTDWARNAQAAGAADIKLFRDEVHIVNPRIVPNGRDVAALPSYARRQARNLAVFVADVG</sequence>
<dbReference type="InterPro" id="IPR012349">
    <property type="entry name" value="Split_barrel_FMN-bd"/>
</dbReference>
<organism evidence="1 2">
    <name type="scientific">Mycolicibacterium litorale</name>
    <dbReference type="NCBI Taxonomy" id="758802"/>
    <lineage>
        <taxon>Bacteria</taxon>
        <taxon>Bacillati</taxon>
        <taxon>Actinomycetota</taxon>
        <taxon>Actinomycetes</taxon>
        <taxon>Mycobacteriales</taxon>
        <taxon>Mycobacteriaceae</taxon>
        <taxon>Mycolicibacterium</taxon>
    </lineage>
</organism>
<proteinExistence type="predicted"/>
<name>A0AAD1IHZ2_9MYCO</name>
<accession>A0AAD1IHZ2</accession>
<evidence type="ECO:0000313" key="2">
    <source>
        <dbReference type="Proteomes" id="UP000466607"/>
    </source>
</evidence>
<gene>
    <name evidence="1" type="ORF">MLIT_11960</name>
</gene>
<dbReference type="AlphaFoldDB" id="A0AAD1IHZ2"/>
<dbReference type="EMBL" id="AP022586">
    <property type="protein sequence ID" value="BBY15604.1"/>
    <property type="molecule type" value="Genomic_DNA"/>
</dbReference>
<dbReference type="Pfam" id="PF04075">
    <property type="entry name" value="F420H2_quin_red"/>
    <property type="match status" value="1"/>
</dbReference>
<keyword evidence="2" id="KW-1185">Reference proteome</keyword>
<dbReference type="GO" id="GO:0016491">
    <property type="term" value="F:oxidoreductase activity"/>
    <property type="evidence" value="ECO:0007669"/>
    <property type="project" value="InterPro"/>
</dbReference>
<evidence type="ECO:0000313" key="1">
    <source>
        <dbReference type="EMBL" id="BBY15604.1"/>
    </source>
</evidence>